<dbReference type="Proteomes" id="UP000198828">
    <property type="component" value="Unassembled WGS sequence"/>
</dbReference>
<dbReference type="SUPFAM" id="SSF56235">
    <property type="entry name" value="N-terminal nucleophile aminohydrolases (Ntn hydrolases)"/>
    <property type="match status" value="1"/>
</dbReference>
<dbReference type="Gene3D" id="3.60.20.40">
    <property type="match status" value="1"/>
</dbReference>
<dbReference type="AlphaFoldDB" id="A0A1H2R3D9"/>
<dbReference type="RefSeq" id="WP_093750089.1">
    <property type="nucleotide sequence ID" value="NZ_FNNG01000001.1"/>
</dbReference>
<protein>
    <submittedName>
        <fullName evidence="1">Gamma-glutamyltranspeptidase / glutathione hydrolase</fullName>
    </submittedName>
</protein>
<dbReference type="InterPro" id="IPR043138">
    <property type="entry name" value="GGT_lsub"/>
</dbReference>
<dbReference type="InterPro" id="IPR029055">
    <property type="entry name" value="Ntn_hydrolases_N"/>
</dbReference>
<reference evidence="1 2" key="1">
    <citation type="submission" date="2016-10" db="EMBL/GenBank/DDBJ databases">
        <authorList>
            <person name="de Groot N.N."/>
        </authorList>
    </citation>
    <scope>NUCLEOTIDE SEQUENCE [LARGE SCALE GENOMIC DNA]</scope>
    <source>
        <strain evidence="1 2">DSM 23310</strain>
    </source>
</reference>
<dbReference type="EMBL" id="FNNG01000001">
    <property type="protein sequence ID" value="SDW13956.1"/>
    <property type="molecule type" value="Genomic_DNA"/>
</dbReference>
<evidence type="ECO:0000313" key="1">
    <source>
        <dbReference type="EMBL" id="SDW13956.1"/>
    </source>
</evidence>
<keyword evidence="1" id="KW-0378">Hydrolase</keyword>
<proteinExistence type="predicted"/>
<dbReference type="InterPro" id="IPR052896">
    <property type="entry name" value="GGT-like_enzyme"/>
</dbReference>
<dbReference type="InterPro" id="IPR043137">
    <property type="entry name" value="GGT_ssub_C"/>
</dbReference>
<dbReference type="GO" id="GO:0016787">
    <property type="term" value="F:hydrolase activity"/>
    <property type="evidence" value="ECO:0007669"/>
    <property type="project" value="UniProtKB-KW"/>
</dbReference>
<gene>
    <name evidence="1" type="ORF">SAMN05660923_00281</name>
</gene>
<keyword evidence="2" id="KW-1185">Reference proteome</keyword>
<evidence type="ECO:0000313" key="2">
    <source>
        <dbReference type="Proteomes" id="UP000198828"/>
    </source>
</evidence>
<name>A0A1H2R3D9_9FIRM</name>
<sequence length="539" mass="59161">MKFEFDPLIYHYPSRRNVIYGKKGMVVTGNPLAANAGLEILKKGGNAIDAAIATAAALTVVEPTANGIGGDAFAIVWANGKLHGLNASGPSPKKISINVLKERGLNEVPTTGVVPVNVPGAPAAWAELWKKFGSSLKFKELLEPAISYAKEGFIIQPGVGSVWGSAYRKYSEALKKDKSIQGWFDTFAPEGRCLKAGDLLRLEDHGNTLEEIGDTLSESFYRGDLAEKIANFFKVHDGFLELSDLEEYHPEWVEPISTSYKGYDIYEIPPNGHGITVLMALNILKELELGDMNSFHSTHYQIEALKLAFTDVKKYVADPRTMEITIEELLSMDYAKNRAKLIKDMAIVPEAGKPSQSGTVYLATADQYGNMVSYIQSNYMGFGSGIVIPGTGIAMHNRGCNFSLDPESANCLEGGKKSYHTIIPGFLMKDGKPVGPFGVMGGFMQPQGHLQVLINTIEYRLNPQDALDRPRWQWIGDKTIEIEQSFDNNLALQLKRAGHDIVVKADSTDFGRGEIIWRDDNGILCGACEPRTDGYVAVW</sequence>
<dbReference type="PANTHER" id="PTHR43881:SF1">
    <property type="entry name" value="GAMMA-GLUTAMYLTRANSPEPTIDASE (AFU_ORTHOLOGUE AFUA_4G13580)"/>
    <property type="match status" value="1"/>
</dbReference>
<dbReference type="PRINTS" id="PR01210">
    <property type="entry name" value="GGTRANSPTASE"/>
</dbReference>
<dbReference type="PANTHER" id="PTHR43881">
    <property type="entry name" value="GAMMA-GLUTAMYLTRANSPEPTIDASE (AFU_ORTHOLOGUE AFUA_4G13580)"/>
    <property type="match status" value="1"/>
</dbReference>
<dbReference type="OrthoDB" id="9781342at2"/>
<organism evidence="1 2">
    <name type="scientific">Tepidimicrobium xylanilyticum</name>
    <dbReference type="NCBI Taxonomy" id="1123352"/>
    <lineage>
        <taxon>Bacteria</taxon>
        <taxon>Bacillati</taxon>
        <taxon>Bacillota</taxon>
        <taxon>Tissierellia</taxon>
        <taxon>Tissierellales</taxon>
        <taxon>Tepidimicrobiaceae</taxon>
        <taxon>Tepidimicrobium</taxon>
    </lineage>
</organism>
<dbReference type="Gene3D" id="1.10.246.130">
    <property type="match status" value="1"/>
</dbReference>
<dbReference type="Pfam" id="PF01019">
    <property type="entry name" value="G_glu_transpept"/>
    <property type="match status" value="1"/>
</dbReference>
<accession>A0A1H2R3D9</accession>